<evidence type="ECO:0000256" key="6">
    <source>
        <dbReference type="ARBA" id="ARBA00038255"/>
    </source>
</evidence>
<dbReference type="SUPFAM" id="SSF50978">
    <property type="entry name" value="WD40 repeat-like"/>
    <property type="match status" value="1"/>
</dbReference>
<comment type="caution">
    <text evidence="9">The sequence shown here is derived from an EMBL/GenBank/DDBJ whole genome shotgun (WGS) entry which is preliminary data.</text>
</comment>
<feature type="repeat" description="WD" evidence="7">
    <location>
        <begin position="60"/>
        <end position="79"/>
    </location>
</feature>
<dbReference type="PROSITE" id="PS50082">
    <property type="entry name" value="WD_REPEATS_2"/>
    <property type="match status" value="1"/>
</dbReference>
<dbReference type="InterPro" id="IPR019775">
    <property type="entry name" value="WD40_repeat_CS"/>
</dbReference>
<keyword evidence="5" id="KW-0677">Repeat</keyword>
<evidence type="ECO:0000256" key="7">
    <source>
        <dbReference type="PROSITE-ProRule" id="PRU00221"/>
    </source>
</evidence>
<name>A0A1Y2FZG4_9BASI</name>
<accession>A0A1Y2FZG4</accession>
<dbReference type="PROSITE" id="PS00678">
    <property type="entry name" value="WD_REPEATS_1"/>
    <property type="match status" value="1"/>
</dbReference>
<sequence length="253" mass="27817">MCVLSQWFLTHRLLPVAILAFNIVHRPSFRRRDSSPSPMSDPHPLFSTPGRHFLRLLFSSSRYLISGSDDRTVRVWDLQASGTGEKEEPLRLTMWGHEGRVWRVRWLDEDEESGAARVVSVAEDASCNIWSLTLPTTASSSPSSTEPSCSLVKSYQNGHDGKSMWSVTSGTFGSDETAQQQKVIFTGGADGGVRSWLVPSSSGSSGGQDAHKVEGLGFLNFMSPLGIIKAFTIKRTLPYLPFTFLSHITVATP</sequence>
<dbReference type="InterPro" id="IPR051973">
    <property type="entry name" value="tRNA_Anticodon_Mtase-Reg"/>
</dbReference>
<dbReference type="InterPro" id="IPR036322">
    <property type="entry name" value="WD40_repeat_dom_sf"/>
</dbReference>
<evidence type="ECO:0000256" key="3">
    <source>
        <dbReference type="ARBA" id="ARBA00022574"/>
    </source>
</evidence>
<evidence type="ECO:0000256" key="8">
    <source>
        <dbReference type="SAM" id="SignalP"/>
    </source>
</evidence>
<reference evidence="9 10" key="1">
    <citation type="submission" date="2016-07" db="EMBL/GenBank/DDBJ databases">
        <title>Pervasive Adenine N6-methylation of Active Genes in Fungi.</title>
        <authorList>
            <consortium name="DOE Joint Genome Institute"/>
            <person name="Mondo S.J."/>
            <person name="Dannebaum R.O."/>
            <person name="Kuo R.C."/>
            <person name="Labutti K."/>
            <person name="Haridas S."/>
            <person name="Kuo A."/>
            <person name="Salamov A."/>
            <person name="Ahrendt S.R."/>
            <person name="Lipzen A."/>
            <person name="Sullivan W."/>
            <person name="Andreopoulos W.B."/>
            <person name="Clum A."/>
            <person name="Lindquist E."/>
            <person name="Daum C."/>
            <person name="Ramamoorthy G.K."/>
            <person name="Gryganskyi A."/>
            <person name="Culley D."/>
            <person name="Magnuson J.K."/>
            <person name="James T.Y."/>
            <person name="O'Malley M.A."/>
            <person name="Stajich J.E."/>
            <person name="Spatafora J.W."/>
            <person name="Visel A."/>
            <person name="Grigoriev I.V."/>
        </authorList>
    </citation>
    <scope>NUCLEOTIDE SEQUENCE [LARGE SCALE GENOMIC DNA]</scope>
    <source>
        <strain evidence="9 10">62-1032</strain>
    </source>
</reference>
<organism evidence="9 10">
    <name type="scientific">Leucosporidium creatinivorum</name>
    <dbReference type="NCBI Taxonomy" id="106004"/>
    <lineage>
        <taxon>Eukaryota</taxon>
        <taxon>Fungi</taxon>
        <taxon>Dikarya</taxon>
        <taxon>Basidiomycota</taxon>
        <taxon>Pucciniomycotina</taxon>
        <taxon>Microbotryomycetes</taxon>
        <taxon>Leucosporidiales</taxon>
        <taxon>Leucosporidium</taxon>
    </lineage>
</organism>
<comment type="similarity">
    <text evidence="6">Belongs to the WD repeat WDR6 family.</text>
</comment>
<evidence type="ECO:0000313" key="10">
    <source>
        <dbReference type="Proteomes" id="UP000193467"/>
    </source>
</evidence>
<dbReference type="PANTHER" id="PTHR14344">
    <property type="entry name" value="WD REPEAT PROTEIN"/>
    <property type="match status" value="1"/>
</dbReference>
<keyword evidence="4" id="KW-0819">tRNA processing</keyword>
<dbReference type="InterPro" id="IPR020472">
    <property type="entry name" value="WD40_PAC1"/>
</dbReference>
<comment type="subcellular location">
    <subcellularLocation>
        <location evidence="1">Cytoplasm</location>
    </subcellularLocation>
</comment>
<dbReference type="Pfam" id="PF00400">
    <property type="entry name" value="WD40"/>
    <property type="match status" value="1"/>
</dbReference>
<keyword evidence="8" id="KW-0732">Signal</keyword>
<evidence type="ECO:0000256" key="1">
    <source>
        <dbReference type="ARBA" id="ARBA00004496"/>
    </source>
</evidence>
<proteinExistence type="inferred from homology"/>
<dbReference type="Proteomes" id="UP000193467">
    <property type="component" value="Unassembled WGS sequence"/>
</dbReference>
<evidence type="ECO:0000256" key="2">
    <source>
        <dbReference type="ARBA" id="ARBA00022490"/>
    </source>
</evidence>
<evidence type="ECO:0000256" key="4">
    <source>
        <dbReference type="ARBA" id="ARBA00022694"/>
    </source>
</evidence>
<dbReference type="SMART" id="SM00320">
    <property type="entry name" value="WD40"/>
    <property type="match status" value="3"/>
</dbReference>
<keyword evidence="3 7" id="KW-0853">WD repeat</keyword>
<dbReference type="EMBL" id="MCGR01000005">
    <property type="protein sequence ID" value="ORY89598.1"/>
    <property type="molecule type" value="Genomic_DNA"/>
</dbReference>
<keyword evidence="10" id="KW-1185">Reference proteome</keyword>
<keyword evidence="2" id="KW-0963">Cytoplasm</keyword>
<protein>
    <submittedName>
        <fullName evidence="9">Uncharacterized protein</fullName>
    </submittedName>
</protein>
<dbReference type="PRINTS" id="PR00320">
    <property type="entry name" value="GPROTEINBRPT"/>
</dbReference>
<dbReference type="InterPro" id="IPR015943">
    <property type="entry name" value="WD40/YVTN_repeat-like_dom_sf"/>
</dbReference>
<dbReference type="OrthoDB" id="5594999at2759"/>
<dbReference type="STRING" id="106004.A0A1Y2FZG4"/>
<feature type="signal peptide" evidence="8">
    <location>
        <begin position="1"/>
        <end position="20"/>
    </location>
</feature>
<dbReference type="AlphaFoldDB" id="A0A1Y2FZG4"/>
<dbReference type="Gene3D" id="2.130.10.10">
    <property type="entry name" value="YVTN repeat-like/Quinoprotein amine dehydrogenase"/>
    <property type="match status" value="1"/>
</dbReference>
<dbReference type="PANTHER" id="PTHR14344:SF3">
    <property type="entry name" value="WD REPEAT-CONTAINING PROTEIN 6"/>
    <property type="match status" value="1"/>
</dbReference>
<gene>
    <name evidence="9" type="ORF">BCR35DRAFT_328965</name>
</gene>
<dbReference type="InterPro" id="IPR001680">
    <property type="entry name" value="WD40_rpt"/>
</dbReference>
<dbReference type="GO" id="GO:0005737">
    <property type="term" value="C:cytoplasm"/>
    <property type="evidence" value="ECO:0007669"/>
    <property type="project" value="UniProtKB-SubCell"/>
</dbReference>
<dbReference type="GO" id="GO:0030488">
    <property type="term" value="P:tRNA methylation"/>
    <property type="evidence" value="ECO:0007669"/>
    <property type="project" value="TreeGrafter"/>
</dbReference>
<evidence type="ECO:0000256" key="5">
    <source>
        <dbReference type="ARBA" id="ARBA00022737"/>
    </source>
</evidence>
<evidence type="ECO:0000313" key="9">
    <source>
        <dbReference type="EMBL" id="ORY89598.1"/>
    </source>
</evidence>
<dbReference type="InParanoid" id="A0A1Y2FZG4"/>
<feature type="chain" id="PRO_5012847465" evidence="8">
    <location>
        <begin position="21"/>
        <end position="253"/>
    </location>
</feature>